<keyword evidence="8" id="KW-0539">Nucleus</keyword>
<evidence type="ECO:0000256" key="4">
    <source>
        <dbReference type="ARBA" id="ARBA00022490"/>
    </source>
</evidence>
<dbReference type="SUPFAM" id="SSF54928">
    <property type="entry name" value="RNA-binding domain, RBD"/>
    <property type="match status" value="2"/>
</dbReference>
<evidence type="ECO:0000259" key="11">
    <source>
        <dbReference type="PROSITE" id="PS50102"/>
    </source>
</evidence>
<evidence type="ECO:0000256" key="2">
    <source>
        <dbReference type="ARBA" id="ARBA00004496"/>
    </source>
</evidence>
<dbReference type="GO" id="GO:0006397">
    <property type="term" value="P:mRNA processing"/>
    <property type="evidence" value="ECO:0007669"/>
    <property type="project" value="UniProtKB-KW"/>
</dbReference>
<dbReference type="PANTHER" id="PTHR24012">
    <property type="entry name" value="RNA BINDING PROTEIN"/>
    <property type="match status" value="1"/>
</dbReference>
<dbReference type="FunFam" id="3.30.70.330:FF:000007">
    <property type="entry name" value="CUGBP Elav-like family member 4 isoform 3"/>
    <property type="match status" value="1"/>
</dbReference>
<keyword evidence="5" id="KW-0507">mRNA processing</keyword>
<dbReference type="CDD" id="cd12635">
    <property type="entry name" value="RRM2_CELF3_4_5_6"/>
    <property type="match status" value="1"/>
</dbReference>
<dbReference type="CDD" id="cd12632">
    <property type="entry name" value="RRM1_CELF3_4_5_6"/>
    <property type="match status" value="1"/>
</dbReference>
<dbReference type="Proteomes" id="UP000694397">
    <property type="component" value="Chromosome 25"/>
</dbReference>
<proteinExistence type="inferred from homology"/>
<evidence type="ECO:0000256" key="3">
    <source>
        <dbReference type="ARBA" id="ARBA00009621"/>
    </source>
</evidence>
<comment type="subcellular location">
    <subcellularLocation>
        <location evidence="2">Cytoplasm</location>
    </subcellularLocation>
    <subcellularLocation>
        <location evidence="1">Nucleus</location>
    </subcellularLocation>
</comment>
<dbReference type="FunFam" id="3.30.70.330:FF:000069">
    <property type="entry name" value="CUGBP Elav-like family member 5 isoform X1"/>
    <property type="match status" value="1"/>
</dbReference>
<reference evidence="12" key="3">
    <citation type="submission" date="2025-09" db="UniProtKB">
        <authorList>
            <consortium name="Ensembl"/>
        </authorList>
    </citation>
    <scope>IDENTIFICATION</scope>
</reference>
<dbReference type="GeneTree" id="ENSGT00940000154201"/>
<gene>
    <name evidence="12" type="primary">CELF5</name>
    <name evidence="12" type="synonym">LOC108921406</name>
</gene>
<dbReference type="Gene3D" id="3.30.70.330">
    <property type="match status" value="3"/>
</dbReference>
<keyword evidence="13" id="KW-1185">Reference proteome</keyword>
<dbReference type="AlphaFoldDB" id="A0A8C9SJ91"/>
<name>A0A8C9SJ91_SCLFO</name>
<evidence type="ECO:0000256" key="8">
    <source>
        <dbReference type="ARBA" id="ARBA00023242"/>
    </source>
</evidence>
<dbReference type="OrthoDB" id="410044at2759"/>
<reference evidence="12 13" key="1">
    <citation type="submission" date="2019-04" db="EMBL/GenBank/DDBJ databases">
        <authorList>
            <consortium name="Wellcome Sanger Institute Data Sharing"/>
        </authorList>
    </citation>
    <scope>NUCLEOTIDE SEQUENCE [LARGE SCALE GENOMIC DNA]</scope>
</reference>
<dbReference type="Ensembl" id="ENSSFOT00015051762.1">
    <property type="protein sequence ID" value="ENSSFOP00015040171.1"/>
    <property type="gene ID" value="ENSSFOG00015010315.2"/>
</dbReference>
<evidence type="ECO:0000256" key="7">
    <source>
        <dbReference type="ARBA" id="ARBA00022884"/>
    </source>
</evidence>
<dbReference type="InterPro" id="IPR012677">
    <property type="entry name" value="Nucleotide-bd_a/b_plait_sf"/>
</dbReference>
<dbReference type="InterPro" id="IPR034648">
    <property type="entry name" value="CELF3/4/5/6_RRM1"/>
</dbReference>
<evidence type="ECO:0000256" key="5">
    <source>
        <dbReference type="ARBA" id="ARBA00022664"/>
    </source>
</evidence>
<evidence type="ECO:0000313" key="13">
    <source>
        <dbReference type="Proteomes" id="UP000694397"/>
    </source>
</evidence>
<dbReference type="InterPro" id="IPR000504">
    <property type="entry name" value="RRM_dom"/>
</dbReference>
<feature type="domain" description="RRM" evidence="11">
    <location>
        <begin position="77"/>
        <end position="158"/>
    </location>
</feature>
<evidence type="ECO:0000256" key="9">
    <source>
        <dbReference type="PROSITE-ProRule" id="PRU00176"/>
    </source>
</evidence>
<dbReference type="GO" id="GO:0005737">
    <property type="term" value="C:cytoplasm"/>
    <property type="evidence" value="ECO:0007669"/>
    <property type="project" value="UniProtKB-SubCell"/>
</dbReference>
<dbReference type="GO" id="GO:0003723">
    <property type="term" value="F:RNA binding"/>
    <property type="evidence" value="ECO:0007669"/>
    <property type="project" value="UniProtKB-UniRule"/>
</dbReference>
<protein>
    <submittedName>
        <fullName evidence="12">CUGBP Elav-like family member 5</fullName>
    </submittedName>
</protein>
<dbReference type="CDD" id="cd12639">
    <property type="entry name" value="RRM3_CELF3_4_5_6"/>
    <property type="match status" value="1"/>
</dbReference>
<feature type="domain" description="RRM" evidence="11">
    <location>
        <begin position="165"/>
        <end position="245"/>
    </location>
</feature>
<evidence type="ECO:0000256" key="10">
    <source>
        <dbReference type="SAM" id="MobiDB-lite"/>
    </source>
</evidence>
<reference evidence="12" key="2">
    <citation type="submission" date="2025-08" db="UniProtKB">
        <authorList>
            <consortium name="Ensembl"/>
        </authorList>
    </citation>
    <scope>IDENTIFICATION</scope>
</reference>
<evidence type="ECO:0000256" key="1">
    <source>
        <dbReference type="ARBA" id="ARBA00004123"/>
    </source>
</evidence>
<evidence type="ECO:0000313" key="12">
    <source>
        <dbReference type="Ensembl" id="ENSSFOP00015040171.1"/>
    </source>
</evidence>
<organism evidence="12 13">
    <name type="scientific">Scleropages formosus</name>
    <name type="common">Asian bonytongue</name>
    <name type="synonym">Osteoglossum formosum</name>
    <dbReference type="NCBI Taxonomy" id="113540"/>
    <lineage>
        <taxon>Eukaryota</taxon>
        <taxon>Metazoa</taxon>
        <taxon>Chordata</taxon>
        <taxon>Craniata</taxon>
        <taxon>Vertebrata</taxon>
        <taxon>Euteleostomi</taxon>
        <taxon>Actinopterygii</taxon>
        <taxon>Neopterygii</taxon>
        <taxon>Teleostei</taxon>
        <taxon>Osteoglossocephala</taxon>
        <taxon>Osteoglossomorpha</taxon>
        <taxon>Osteoglossiformes</taxon>
        <taxon>Osteoglossidae</taxon>
        <taxon>Scleropages</taxon>
    </lineage>
</organism>
<feature type="region of interest" description="Disordered" evidence="10">
    <location>
        <begin position="44"/>
        <end position="70"/>
    </location>
</feature>
<sequence length="524" mass="56082">LGGAQAQPQHQHQPAHGSLLLSAAGAAPSAHPLVLVAHQHQHAQVAAPKPMSASEPLSIHADGGGGGGGAMKDQDAIKLFIGQIPRNLEEKDLKPLFEQFGKIHELTVLKDRYTGMHKGCAFLTYCARESAIKAQNALHEQKTLPGMTRPIQVKPADSESRGEDRKLFVGMLNKQQTEEDVYRLFEPYGVIEECTVLRGPDGNSKGCAFVKFSAHAEAQSAISALHGSQTMPGASSSLVVKFADTDKERTIRRMQQMVGHFGIFNPAVALPFSTYGTYAHALMQQQAAIMAATHGGYLTPSVAFPATQIHQVGALNMNGLPATPMTPVSGECLSSPPASIAAPAVPSIVAPVVNGFAGLPHQPSGHPAVEAVYANGLPPYSAQSPTAADTLQQAFTGVQQYTAIYPAATLTPIGQTLPQPPQVIQQQQQQQQREGPEGCNLFIYHLPQEFGDNELMQTFLPFGTVISSKVFMDRATNQSKCFGFVSFDNPASAQAAIQAMNGFQIGMKRLKVQLKRPKDASRPY</sequence>
<feature type="domain" description="RRM" evidence="11">
    <location>
        <begin position="439"/>
        <end position="517"/>
    </location>
</feature>
<keyword evidence="7 9" id="KW-0694">RNA-binding</keyword>
<dbReference type="InterPro" id="IPR035979">
    <property type="entry name" value="RBD_domain_sf"/>
</dbReference>
<comment type="similarity">
    <text evidence="3">Belongs to the CELF/BRUNOL family.</text>
</comment>
<dbReference type="SMART" id="SM00360">
    <property type="entry name" value="RRM"/>
    <property type="match status" value="3"/>
</dbReference>
<keyword evidence="4" id="KW-0963">Cytoplasm</keyword>
<dbReference type="Pfam" id="PF00076">
    <property type="entry name" value="RRM_1"/>
    <property type="match status" value="3"/>
</dbReference>
<keyword evidence="6" id="KW-0677">Repeat</keyword>
<dbReference type="GO" id="GO:0005634">
    <property type="term" value="C:nucleus"/>
    <property type="evidence" value="ECO:0007669"/>
    <property type="project" value="UniProtKB-SubCell"/>
</dbReference>
<evidence type="ECO:0000256" key="6">
    <source>
        <dbReference type="ARBA" id="ARBA00022737"/>
    </source>
</evidence>
<dbReference type="FunFam" id="3.30.70.330:FF:000010">
    <property type="entry name" value="CUGBP Elav-like family member 4 isoform 3"/>
    <property type="match status" value="1"/>
</dbReference>
<dbReference type="PROSITE" id="PS50102">
    <property type="entry name" value="RRM"/>
    <property type="match status" value="3"/>
</dbReference>
<accession>A0A8C9SJ91</accession>